<dbReference type="RefSeq" id="WP_013843719.1">
    <property type="nucleotide sequence ID" value="NC_015589.1"/>
</dbReference>
<dbReference type="EMBL" id="CP002780">
    <property type="protein sequence ID" value="AEG61974.1"/>
    <property type="molecule type" value="Genomic_DNA"/>
</dbReference>
<dbReference type="STRING" id="696281.Desru_3774"/>
<evidence type="ECO:0000259" key="2">
    <source>
        <dbReference type="Pfam" id="PF13400"/>
    </source>
</evidence>
<reference evidence="3 4" key="2">
    <citation type="journal article" date="2012" name="Stand. Genomic Sci.">
        <title>Complete genome sequence of the sulfate-reducing firmicute Desulfotomaculum ruminis type strain (DL(T)).</title>
        <authorList>
            <person name="Spring S."/>
            <person name="Visser M."/>
            <person name="Lu M."/>
            <person name="Copeland A."/>
            <person name="Lapidus A."/>
            <person name="Lucas S."/>
            <person name="Cheng J.F."/>
            <person name="Han C."/>
            <person name="Tapia R."/>
            <person name="Goodwin L.A."/>
            <person name="Pitluck S."/>
            <person name="Ivanova N."/>
            <person name="Land M."/>
            <person name="Hauser L."/>
            <person name="Larimer F."/>
            <person name="Rohde M."/>
            <person name="Goker M."/>
            <person name="Detter J.C."/>
            <person name="Kyrpides N.C."/>
            <person name="Woyke T."/>
            <person name="Schaap P.J."/>
            <person name="Plugge C.M."/>
            <person name="Muyzer G."/>
            <person name="Kuever J."/>
            <person name="Pereira I.A."/>
            <person name="Parshina S.N."/>
            <person name="Bernier-Latmani R."/>
            <person name="Stams A.J."/>
            <person name="Klenk H.P."/>
        </authorList>
    </citation>
    <scope>NUCLEOTIDE SEQUENCE [LARGE SCALE GENOMIC DNA]</scope>
    <source>
        <strain evidence="4">ATCC 23193 / DSM 2154 / NCIB 8452 / DL</strain>
    </source>
</reference>
<dbReference type="InterPro" id="IPR028087">
    <property type="entry name" value="Tad_N"/>
</dbReference>
<keyword evidence="4" id="KW-1185">Reference proteome</keyword>
<gene>
    <name evidence="3" type="ordered locus">Desru_3774</name>
</gene>
<evidence type="ECO:0000256" key="1">
    <source>
        <dbReference type="SAM" id="Phobius"/>
    </source>
</evidence>
<proteinExistence type="predicted"/>
<keyword evidence="1" id="KW-0472">Membrane</keyword>
<dbReference type="KEGG" id="dru:Desru_3774"/>
<feature type="domain" description="Putative Flp pilus-assembly TadG-like N-terminal" evidence="2">
    <location>
        <begin position="15"/>
        <end position="57"/>
    </location>
</feature>
<dbReference type="AlphaFoldDB" id="F6DQ30"/>
<sequence>MLKFIREEKGIISAYFGVLLLVFLLFSALGLDYGNAFVLKHQLQSACDAASLAGASAVSAKLITDGMGNVTGEKLVLDPVIAEARATDIWAQNVASLKFTAKGVTIVDTSNHLTLDSDGDGYLDTYRWGVTATVPSILAGPLTGMGNEISVTRVADSKVREP</sequence>
<evidence type="ECO:0000313" key="3">
    <source>
        <dbReference type="EMBL" id="AEG61974.1"/>
    </source>
</evidence>
<evidence type="ECO:0000313" key="4">
    <source>
        <dbReference type="Proteomes" id="UP000009234"/>
    </source>
</evidence>
<dbReference type="Proteomes" id="UP000009234">
    <property type="component" value="Chromosome"/>
</dbReference>
<keyword evidence="1" id="KW-1133">Transmembrane helix</keyword>
<name>F6DQ30_DESRL</name>
<accession>F6DQ30</accession>
<reference evidence="4" key="1">
    <citation type="submission" date="2011-05" db="EMBL/GenBank/DDBJ databases">
        <title>Complete sequence of Desulfotomaculum ruminis DSM 2154.</title>
        <authorList>
            <person name="Lucas S."/>
            <person name="Copeland A."/>
            <person name="Lapidus A."/>
            <person name="Cheng J.-F."/>
            <person name="Goodwin L."/>
            <person name="Pitluck S."/>
            <person name="Lu M."/>
            <person name="Detter J.C."/>
            <person name="Han C."/>
            <person name="Tapia R."/>
            <person name="Land M."/>
            <person name="Hauser L."/>
            <person name="Kyrpides N."/>
            <person name="Ivanova N."/>
            <person name="Mikhailova N."/>
            <person name="Pagani I."/>
            <person name="Stams A.J.M."/>
            <person name="Plugge C.M."/>
            <person name="Muyzer G."/>
            <person name="Kuever J."/>
            <person name="Parshina S.N."/>
            <person name="Ivanova A.E."/>
            <person name="Nazina T.N."/>
            <person name="Brambilla E."/>
            <person name="Spring S."/>
            <person name="Klenk H.-P."/>
            <person name="Woyke T."/>
        </authorList>
    </citation>
    <scope>NUCLEOTIDE SEQUENCE [LARGE SCALE GENOMIC DNA]</scope>
    <source>
        <strain evidence="4">ATCC 23193 / DSM 2154 / NCIB 8452 / DL</strain>
    </source>
</reference>
<dbReference type="Pfam" id="PF13400">
    <property type="entry name" value="Tad"/>
    <property type="match status" value="1"/>
</dbReference>
<feature type="transmembrane region" description="Helical" evidence="1">
    <location>
        <begin position="12"/>
        <end position="31"/>
    </location>
</feature>
<keyword evidence="1" id="KW-0812">Transmembrane</keyword>
<protein>
    <recommendedName>
        <fullName evidence="2">Putative Flp pilus-assembly TadG-like N-terminal domain-containing protein</fullName>
    </recommendedName>
</protein>
<dbReference type="HOGENOM" id="CLU_1831915_0_0_9"/>
<organism evidence="3 4">
    <name type="scientific">Desulforamulus ruminis (strain ATCC 23193 / DSM 2154 / NCIMB 8452 / DL)</name>
    <name type="common">Desulfotomaculum ruminis</name>
    <dbReference type="NCBI Taxonomy" id="696281"/>
    <lineage>
        <taxon>Bacteria</taxon>
        <taxon>Bacillati</taxon>
        <taxon>Bacillota</taxon>
        <taxon>Clostridia</taxon>
        <taxon>Eubacteriales</taxon>
        <taxon>Peptococcaceae</taxon>
        <taxon>Desulforamulus</taxon>
    </lineage>
</organism>